<gene>
    <name evidence="1" type="ORF">POM88_035131</name>
</gene>
<sequence>MFDCCKTPAIKLPICQKNDDKKKNEGVLEAVVTITAQLTSISNVTDTKEEGVVDCCDGGLVSVDSYRHIGQEASSYEIDDVEWANSLFVRRRLFVGMLIDYCYWRYVGDPLEKAAVKGIEWTYKSDEKAMPKKGNGNVVQIVPMHHFASHLNIILQCCIPTQSVLCF</sequence>
<keyword evidence="2" id="KW-1185">Reference proteome</keyword>
<dbReference type="EMBL" id="JAUIZM010000008">
    <property type="protein sequence ID" value="KAK1369039.1"/>
    <property type="molecule type" value="Genomic_DNA"/>
</dbReference>
<protein>
    <submittedName>
        <fullName evidence="1">Uncharacterized protein</fullName>
    </submittedName>
</protein>
<reference evidence="1" key="1">
    <citation type="submission" date="2023-02" db="EMBL/GenBank/DDBJ databases">
        <title>Genome of toxic invasive species Heracleum sosnowskyi carries increased number of genes despite the absence of recent whole-genome duplications.</title>
        <authorList>
            <person name="Schelkunov M."/>
            <person name="Shtratnikova V."/>
            <person name="Makarenko M."/>
            <person name="Klepikova A."/>
            <person name="Omelchenko D."/>
            <person name="Novikova G."/>
            <person name="Obukhova E."/>
            <person name="Bogdanov V."/>
            <person name="Penin A."/>
            <person name="Logacheva M."/>
        </authorList>
    </citation>
    <scope>NUCLEOTIDE SEQUENCE</scope>
    <source>
        <strain evidence="1">Hsosn_3</strain>
        <tissue evidence="1">Leaf</tissue>
    </source>
</reference>
<accession>A0AAD8HKU7</accession>
<comment type="caution">
    <text evidence="1">The sequence shown here is derived from an EMBL/GenBank/DDBJ whole genome shotgun (WGS) entry which is preliminary data.</text>
</comment>
<evidence type="ECO:0000313" key="1">
    <source>
        <dbReference type="EMBL" id="KAK1369039.1"/>
    </source>
</evidence>
<evidence type="ECO:0000313" key="2">
    <source>
        <dbReference type="Proteomes" id="UP001237642"/>
    </source>
</evidence>
<proteinExistence type="predicted"/>
<organism evidence="1 2">
    <name type="scientific">Heracleum sosnowskyi</name>
    <dbReference type="NCBI Taxonomy" id="360622"/>
    <lineage>
        <taxon>Eukaryota</taxon>
        <taxon>Viridiplantae</taxon>
        <taxon>Streptophyta</taxon>
        <taxon>Embryophyta</taxon>
        <taxon>Tracheophyta</taxon>
        <taxon>Spermatophyta</taxon>
        <taxon>Magnoliopsida</taxon>
        <taxon>eudicotyledons</taxon>
        <taxon>Gunneridae</taxon>
        <taxon>Pentapetalae</taxon>
        <taxon>asterids</taxon>
        <taxon>campanulids</taxon>
        <taxon>Apiales</taxon>
        <taxon>Apiaceae</taxon>
        <taxon>Apioideae</taxon>
        <taxon>apioid superclade</taxon>
        <taxon>Tordylieae</taxon>
        <taxon>Tordyliinae</taxon>
        <taxon>Heracleum</taxon>
    </lineage>
</organism>
<dbReference type="Proteomes" id="UP001237642">
    <property type="component" value="Unassembled WGS sequence"/>
</dbReference>
<name>A0AAD8HKU7_9APIA</name>
<dbReference type="AlphaFoldDB" id="A0AAD8HKU7"/>
<reference evidence="1" key="2">
    <citation type="submission" date="2023-05" db="EMBL/GenBank/DDBJ databases">
        <authorList>
            <person name="Schelkunov M.I."/>
        </authorList>
    </citation>
    <scope>NUCLEOTIDE SEQUENCE</scope>
    <source>
        <strain evidence="1">Hsosn_3</strain>
        <tissue evidence="1">Leaf</tissue>
    </source>
</reference>